<proteinExistence type="predicted"/>
<gene>
    <name evidence="1" type="ORF">CDAR_397121</name>
</gene>
<evidence type="ECO:0000313" key="1">
    <source>
        <dbReference type="EMBL" id="GIX73500.1"/>
    </source>
</evidence>
<organism evidence="1 2">
    <name type="scientific">Caerostris darwini</name>
    <dbReference type="NCBI Taxonomy" id="1538125"/>
    <lineage>
        <taxon>Eukaryota</taxon>
        <taxon>Metazoa</taxon>
        <taxon>Ecdysozoa</taxon>
        <taxon>Arthropoda</taxon>
        <taxon>Chelicerata</taxon>
        <taxon>Arachnida</taxon>
        <taxon>Araneae</taxon>
        <taxon>Araneomorphae</taxon>
        <taxon>Entelegynae</taxon>
        <taxon>Araneoidea</taxon>
        <taxon>Araneidae</taxon>
        <taxon>Caerostris</taxon>
    </lineage>
</organism>
<dbReference type="EMBL" id="BPLQ01000612">
    <property type="protein sequence ID" value="GIX73500.1"/>
    <property type="molecule type" value="Genomic_DNA"/>
</dbReference>
<keyword evidence="2" id="KW-1185">Reference proteome</keyword>
<protein>
    <submittedName>
        <fullName evidence="1">Uncharacterized protein</fullName>
    </submittedName>
</protein>
<comment type="caution">
    <text evidence="1">The sequence shown here is derived from an EMBL/GenBank/DDBJ whole genome shotgun (WGS) entry which is preliminary data.</text>
</comment>
<name>A0AAV4MNM8_9ARAC</name>
<sequence>MPCHTGMVRYYYVYLKFHSTQHPETPHPIEYALFLAMEEKQSILMLDDSQSEESSLLYKEPFVKNWNSRKRGSNERVAKSRNRHQQCSVLHTSTLTGLKGFL</sequence>
<dbReference type="AlphaFoldDB" id="A0AAV4MNM8"/>
<accession>A0AAV4MNM8</accession>
<reference evidence="1 2" key="1">
    <citation type="submission" date="2021-06" db="EMBL/GenBank/DDBJ databases">
        <title>Caerostris darwini draft genome.</title>
        <authorList>
            <person name="Kono N."/>
            <person name="Arakawa K."/>
        </authorList>
    </citation>
    <scope>NUCLEOTIDE SEQUENCE [LARGE SCALE GENOMIC DNA]</scope>
</reference>
<evidence type="ECO:0000313" key="2">
    <source>
        <dbReference type="Proteomes" id="UP001054837"/>
    </source>
</evidence>
<dbReference type="Proteomes" id="UP001054837">
    <property type="component" value="Unassembled WGS sequence"/>
</dbReference>